<dbReference type="SMART" id="SM00487">
    <property type="entry name" value="DEXDc"/>
    <property type="match status" value="1"/>
</dbReference>
<evidence type="ECO:0000256" key="6">
    <source>
        <dbReference type="SAM" id="MobiDB-lite"/>
    </source>
</evidence>
<evidence type="ECO:0000313" key="10">
    <source>
        <dbReference type="EMBL" id="CAE2259501.1"/>
    </source>
</evidence>
<comment type="similarity">
    <text evidence="5">Belongs to the DEAD box helicase family.</text>
</comment>
<keyword evidence="1 5" id="KW-0547">Nucleotide-binding</keyword>
<dbReference type="GO" id="GO:0003723">
    <property type="term" value="F:RNA binding"/>
    <property type="evidence" value="ECO:0007669"/>
    <property type="project" value="UniProtKB-UniRule"/>
</dbReference>
<sequence length="735" mass="81813">MVVSSLAHLFPAFLALSVYSGDRMIAGVFAFSGQVCHQEYTSRYSFLSSPDTGSSGYKHRHHRPLFASSSSGQRTSGGGATPKRSSREEELSGLASSLNIDVPKVKELLAKQRRKSGISPEKARRIDWLLNGRGLPKEDKVKEDQRVAKVATKAAASNSPEKNSKPAAQERGRSTRARPRRPAAVAKQEEDRQAQVKKRHDAALKDPSLLSNVDFSSRVDIHHSSKRALTEIMGFTSMTEIQARTYAAALSGKDVLGRARTGTGKTLAFLLPAIEGVLRSREYQPGLNIGVLVISNTRELAIQIGDEAEKLLTFHPDMSVQVVYGGTKKSRDETQLRRRMPTILVATPGRLQDLLTTTRIGARKFSEIMSTTPVLVLDETDRLLDMGFRREIDKILTFLPRSNKRQTLLFSATIPDEMRSIMAKTMKEDFIEVDCIGDGAETTHTNVRVKQSHVIIPTLDRYLTSVVDVVQEAAKDDEGRNKIVVFFPTARMVSYFADLFNEVAGTPVMELHSKKTQSYRNRVSKTFRSAANGILFTSDVSARGVDYPDVTHVIQVGMPESREQYIHRLGRTGRAGKAGKGWLVLGPFESQFLGELKSIDVQKDMRLADLVNGPPSTEAEDILDKTVGRVRAGDKKLTQSGERAYQAFLGYYLSQMKRMKMRKKDDLVRIANEISSLMGFHEAPSMTKRMVGKMGLKGVAGLVIREPSDEHHGHHEHSNGRRAGNNMKRQRRRRD</sequence>
<reference evidence="10" key="1">
    <citation type="submission" date="2021-01" db="EMBL/GenBank/DDBJ databases">
        <authorList>
            <person name="Corre E."/>
            <person name="Pelletier E."/>
            <person name="Niang G."/>
            <person name="Scheremetjew M."/>
            <person name="Finn R."/>
            <person name="Kale V."/>
            <person name="Holt S."/>
            <person name="Cochrane G."/>
            <person name="Meng A."/>
            <person name="Brown T."/>
            <person name="Cohen L."/>
        </authorList>
    </citation>
    <scope>NUCLEOTIDE SEQUENCE</scope>
    <source>
        <strain evidence="10">Isolate 1302-5</strain>
    </source>
</reference>
<evidence type="ECO:0000256" key="3">
    <source>
        <dbReference type="ARBA" id="ARBA00022840"/>
    </source>
</evidence>
<dbReference type="InterPro" id="IPR027417">
    <property type="entry name" value="P-loop_NTPase"/>
</dbReference>
<organism evidence="10">
    <name type="scientific">Odontella aurita</name>
    <dbReference type="NCBI Taxonomy" id="265563"/>
    <lineage>
        <taxon>Eukaryota</taxon>
        <taxon>Sar</taxon>
        <taxon>Stramenopiles</taxon>
        <taxon>Ochrophyta</taxon>
        <taxon>Bacillariophyta</taxon>
        <taxon>Mediophyceae</taxon>
        <taxon>Biddulphiophycidae</taxon>
        <taxon>Eupodiscales</taxon>
        <taxon>Odontellaceae</taxon>
        <taxon>Odontella</taxon>
    </lineage>
</organism>
<protein>
    <recommendedName>
        <fullName evidence="5">ATP-dependent RNA helicase</fullName>
        <ecNumber evidence="5">3.6.4.13</ecNumber>
    </recommendedName>
</protein>
<evidence type="ECO:0000256" key="4">
    <source>
        <dbReference type="ARBA" id="ARBA00022884"/>
    </source>
</evidence>
<feature type="compositionally biased region" description="Basic and acidic residues" evidence="6">
    <location>
        <begin position="162"/>
        <end position="173"/>
    </location>
</feature>
<feature type="domain" description="Helicase ATP-binding" evidence="8">
    <location>
        <begin position="246"/>
        <end position="432"/>
    </location>
</feature>
<dbReference type="InterPro" id="IPR001650">
    <property type="entry name" value="Helicase_C-like"/>
</dbReference>
<dbReference type="InterPro" id="IPR014001">
    <property type="entry name" value="Helicase_ATP-bd"/>
</dbReference>
<dbReference type="PROSITE" id="PS51194">
    <property type="entry name" value="HELICASE_CTER"/>
    <property type="match status" value="1"/>
</dbReference>
<evidence type="ECO:0000256" key="2">
    <source>
        <dbReference type="ARBA" id="ARBA00022801"/>
    </source>
</evidence>
<feature type="domain" description="Helicase C-terminal" evidence="9">
    <location>
        <begin position="462"/>
        <end position="622"/>
    </location>
</feature>
<dbReference type="GO" id="GO:0003724">
    <property type="term" value="F:RNA helicase activity"/>
    <property type="evidence" value="ECO:0007669"/>
    <property type="project" value="UniProtKB-EC"/>
</dbReference>
<gene>
    <name evidence="10" type="ORF">OAUR00152_LOCUS25990</name>
</gene>
<comment type="catalytic activity">
    <reaction evidence="5">
        <text>ATP + H2O = ADP + phosphate + H(+)</text>
        <dbReference type="Rhea" id="RHEA:13065"/>
        <dbReference type="ChEBI" id="CHEBI:15377"/>
        <dbReference type="ChEBI" id="CHEBI:15378"/>
        <dbReference type="ChEBI" id="CHEBI:30616"/>
        <dbReference type="ChEBI" id="CHEBI:43474"/>
        <dbReference type="ChEBI" id="CHEBI:456216"/>
        <dbReference type="EC" id="3.6.4.13"/>
    </reaction>
</comment>
<name>A0A7S4JCQ7_9STRA</name>
<keyword evidence="5" id="KW-0347">Helicase</keyword>
<comment type="function">
    <text evidence="5">RNA helicase.</text>
</comment>
<feature type="region of interest" description="Disordered" evidence="6">
    <location>
        <begin position="51"/>
        <end position="95"/>
    </location>
</feature>
<keyword evidence="7" id="KW-0732">Signal</keyword>
<dbReference type="Gene3D" id="3.40.50.300">
    <property type="entry name" value="P-loop containing nucleotide triphosphate hydrolases"/>
    <property type="match status" value="2"/>
</dbReference>
<evidence type="ECO:0000256" key="7">
    <source>
        <dbReference type="SAM" id="SignalP"/>
    </source>
</evidence>
<dbReference type="PROSITE" id="PS51192">
    <property type="entry name" value="HELICASE_ATP_BIND_1"/>
    <property type="match status" value="1"/>
</dbReference>
<feature type="region of interest" description="Disordered" evidence="6">
    <location>
        <begin position="139"/>
        <end position="203"/>
    </location>
</feature>
<evidence type="ECO:0000256" key="1">
    <source>
        <dbReference type="ARBA" id="ARBA00022741"/>
    </source>
</evidence>
<dbReference type="EMBL" id="HBKQ01037634">
    <property type="protein sequence ID" value="CAE2259501.1"/>
    <property type="molecule type" value="Transcribed_RNA"/>
</dbReference>
<dbReference type="Pfam" id="PF00270">
    <property type="entry name" value="DEAD"/>
    <property type="match status" value="1"/>
</dbReference>
<feature type="chain" id="PRO_5030760126" description="ATP-dependent RNA helicase" evidence="7">
    <location>
        <begin position="16"/>
        <end position="735"/>
    </location>
</feature>
<dbReference type="GO" id="GO:0016787">
    <property type="term" value="F:hydrolase activity"/>
    <property type="evidence" value="ECO:0007669"/>
    <property type="project" value="UniProtKB-KW"/>
</dbReference>
<dbReference type="CDD" id="cd18787">
    <property type="entry name" value="SF2_C_DEAD"/>
    <property type="match status" value="1"/>
</dbReference>
<feature type="signal peptide" evidence="7">
    <location>
        <begin position="1"/>
        <end position="15"/>
    </location>
</feature>
<evidence type="ECO:0000259" key="8">
    <source>
        <dbReference type="PROSITE" id="PS51192"/>
    </source>
</evidence>
<keyword evidence="3 5" id="KW-0067">ATP-binding</keyword>
<dbReference type="PANTHER" id="PTHR24031">
    <property type="entry name" value="RNA HELICASE"/>
    <property type="match status" value="1"/>
</dbReference>
<dbReference type="Pfam" id="PF00271">
    <property type="entry name" value="Helicase_C"/>
    <property type="match status" value="1"/>
</dbReference>
<feature type="compositionally biased region" description="Basic and acidic residues" evidence="6">
    <location>
        <begin position="709"/>
        <end position="719"/>
    </location>
</feature>
<feature type="region of interest" description="Disordered" evidence="6">
    <location>
        <begin position="709"/>
        <end position="735"/>
    </location>
</feature>
<dbReference type="SUPFAM" id="SSF52540">
    <property type="entry name" value="P-loop containing nucleoside triphosphate hydrolases"/>
    <property type="match status" value="1"/>
</dbReference>
<keyword evidence="2 5" id="KW-0378">Hydrolase</keyword>
<dbReference type="InterPro" id="IPR011545">
    <property type="entry name" value="DEAD/DEAH_box_helicase_dom"/>
</dbReference>
<evidence type="ECO:0000256" key="5">
    <source>
        <dbReference type="RuleBase" id="RU365068"/>
    </source>
</evidence>
<dbReference type="EC" id="3.6.4.13" evidence="5"/>
<evidence type="ECO:0000259" key="9">
    <source>
        <dbReference type="PROSITE" id="PS51194"/>
    </source>
</evidence>
<keyword evidence="4 5" id="KW-0694">RNA-binding</keyword>
<dbReference type="AlphaFoldDB" id="A0A7S4JCQ7"/>
<accession>A0A7S4JCQ7</accession>
<comment type="domain">
    <text evidence="5">The Q motif is unique to and characteristic of the DEAD box family of RNA helicases and controls ATP binding and hydrolysis.</text>
</comment>
<proteinExistence type="inferred from homology"/>
<dbReference type="SMART" id="SM00490">
    <property type="entry name" value="HELICc"/>
    <property type="match status" value="1"/>
</dbReference>
<dbReference type="GO" id="GO:0005524">
    <property type="term" value="F:ATP binding"/>
    <property type="evidence" value="ECO:0007669"/>
    <property type="project" value="UniProtKB-UniRule"/>
</dbReference>